<dbReference type="OrthoDB" id="2426248at2759"/>
<name>A0A397SA67_9GLOM</name>
<dbReference type="PANTHER" id="PTHR47566">
    <property type="match status" value="1"/>
</dbReference>
<dbReference type="STRING" id="658196.A0A397SA67"/>
<dbReference type="EMBL" id="QKYT01000590">
    <property type="protein sequence ID" value="RIA83210.1"/>
    <property type="molecule type" value="Genomic_DNA"/>
</dbReference>
<dbReference type="Gene3D" id="3.80.10.10">
    <property type="entry name" value="Ribonuclease Inhibitor"/>
    <property type="match status" value="1"/>
</dbReference>
<evidence type="ECO:0008006" key="6">
    <source>
        <dbReference type="Google" id="ProtNLM"/>
    </source>
</evidence>
<dbReference type="InterPro" id="IPR052574">
    <property type="entry name" value="CDIRP"/>
</dbReference>
<evidence type="ECO:0000256" key="3">
    <source>
        <dbReference type="SAM" id="Coils"/>
    </source>
</evidence>
<keyword evidence="5" id="KW-1185">Reference proteome</keyword>
<sequence length="426" mass="49407">MVNAQEWLDRNYPKETRSNIIELNISKAYNTPVNEYLNGSLKLEGFINLKELDCCRNNITSLDVDDNINLKKLKCSSNKLSVLKFEKLSKLKELGCESNQLIELNLNPCKNLENLNCYGNKLTNLKINNLTKLESLRCNYNKLTNLDLSNCPSLSEVNCCNNKLKGIKLPLENEKLEKLDLNNNNFSNQDLSIFGRFINLKELDIGNDECNGRKYNRFYGSLEPLKTLTKLRTLEINNTDIENGLEYLSDSVEEVGCSTSIRKQCGVKKIQEKLSTFVSFDDDCYFTCKLKLWKEMNKLEERNNQLQKNFEEERSICISLQKQINNYFQTNLQLQNDLQQVNKEKQQLQQTLSNIQLQNLTQQLISSQSEINQQSSVFEEEKRQLQKQIEELKKILDDAQKKSTDSHSLQKEELDSFEVISQEGLE</sequence>
<accession>A0A397SA67</accession>
<dbReference type="AlphaFoldDB" id="A0A397SA67"/>
<feature type="coiled-coil region" evidence="3">
    <location>
        <begin position="289"/>
        <end position="402"/>
    </location>
</feature>
<dbReference type="GO" id="GO:0035591">
    <property type="term" value="F:signaling adaptor activity"/>
    <property type="evidence" value="ECO:0007669"/>
    <property type="project" value="TreeGrafter"/>
</dbReference>
<protein>
    <recommendedName>
        <fullName evidence="6">L domain-like protein</fullName>
    </recommendedName>
</protein>
<proteinExistence type="predicted"/>
<comment type="caution">
    <text evidence="4">The sequence shown here is derived from an EMBL/GenBank/DDBJ whole genome shotgun (WGS) entry which is preliminary data.</text>
</comment>
<dbReference type="InterPro" id="IPR032675">
    <property type="entry name" value="LRR_dom_sf"/>
</dbReference>
<dbReference type="Proteomes" id="UP000265703">
    <property type="component" value="Unassembled WGS sequence"/>
</dbReference>
<organism evidence="4 5">
    <name type="scientific">Glomus cerebriforme</name>
    <dbReference type="NCBI Taxonomy" id="658196"/>
    <lineage>
        <taxon>Eukaryota</taxon>
        <taxon>Fungi</taxon>
        <taxon>Fungi incertae sedis</taxon>
        <taxon>Mucoromycota</taxon>
        <taxon>Glomeromycotina</taxon>
        <taxon>Glomeromycetes</taxon>
        <taxon>Glomerales</taxon>
        <taxon>Glomeraceae</taxon>
        <taxon>Glomus</taxon>
    </lineage>
</organism>
<evidence type="ECO:0000256" key="2">
    <source>
        <dbReference type="ARBA" id="ARBA00022737"/>
    </source>
</evidence>
<evidence type="ECO:0000256" key="1">
    <source>
        <dbReference type="ARBA" id="ARBA00022614"/>
    </source>
</evidence>
<evidence type="ECO:0000313" key="4">
    <source>
        <dbReference type="EMBL" id="RIA83210.1"/>
    </source>
</evidence>
<keyword evidence="3" id="KW-0175">Coiled coil</keyword>
<reference evidence="4 5" key="1">
    <citation type="submission" date="2018-06" db="EMBL/GenBank/DDBJ databases">
        <title>Comparative genomics reveals the genomic features of Rhizophagus irregularis, R. cerebriforme, R. diaphanum and Gigaspora rosea, and their symbiotic lifestyle signature.</title>
        <authorList>
            <person name="Morin E."/>
            <person name="San Clemente H."/>
            <person name="Chen E.C.H."/>
            <person name="De La Providencia I."/>
            <person name="Hainaut M."/>
            <person name="Kuo A."/>
            <person name="Kohler A."/>
            <person name="Murat C."/>
            <person name="Tang N."/>
            <person name="Roy S."/>
            <person name="Loubradou J."/>
            <person name="Henrissat B."/>
            <person name="Grigoriev I.V."/>
            <person name="Corradi N."/>
            <person name="Roux C."/>
            <person name="Martin F.M."/>
        </authorList>
    </citation>
    <scope>NUCLEOTIDE SEQUENCE [LARGE SCALE GENOMIC DNA]</scope>
    <source>
        <strain evidence="4 5">DAOM 227022</strain>
    </source>
</reference>
<evidence type="ECO:0000313" key="5">
    <source>
        <dbReference type="Proteomes" id="UP000265703"/>
    </source>
</evidence>
<gene>
    <name evidence="4" type="ORF">C1645_474133</name>
</gene>
<dbReference type="SUPFAM" id="SSF52058">
    <property type="entry name" value="L domain-like"/>
    <property type="match status" value="1"/>
</dbReference>
<keyword evidence="2" id="KW-0677">Repeat</keyword>
<keyword evidence="1" id="KW-0433">Leucine-rich repeat</keyword>
<dbReference type="PANTHER" id="PTHR47566:SF1">
    <property type="entry name" value="PROTEIN NUD1"/>
    <property type="match status" value="1"/>
</dbReference>